<name>A0A8S1RP08_9CILI</name>
<gene>
    <name evidence="1" type="ORF">PSON_ATCC_30995.1.T2070034</name>
</gene>
<reference evidence="1" key="1">
    <citation type="submission" date="2021-01" db="EMBL/GenBank/DDBJ databases">
        <authorList>
            <consortium name="Genoscope - CEA"/>
            <person name="William W."/>
        </authorList>
    </citation>
    <scope>NUCLEOTIDE SEQUENCE</scope>
</reference>
<dbReference type="AlphaFoldDB" id="A0A8S1RP08"/>
<evidence type="ECO:0000313" key="1">
    <source>
        <dbReference type="EMBL" id="CAD8129113.1"/>
    </source>
</evidence>
<organism evidence="1 2">
    <name type="scientific">Paramecium sonneborni</name>
    <dbReference type="NCBI Taxonomy" id="65129"/>
    <lineage>
        <taxon>Eukaryota</taxon>
        <taxon>Sar</taxon>
        <taxon>Alveolata</taxon>
        <taxon>Ciliophora</taxon>
        <taxon>Intramacronucleata</taxon>
        <taxon>Oligohymenophorea</taxon>
        <taxon>Peniculida</taxon>
        <taxon>Parameciidae</taxon>
        <taxon>Paramecium</taxon>
    </lineage>
</organism>
<evidence type="ECO:0000313" key="2">
    <source>
        <dbReference type="Proteomes" id="UP000692954"/>
    </source>
</evidence>
<accession>A0A8S1RP08</accession>
<proteinExistence type="predicted"/>
<dbReference type="Proteomes" id="UP000692954">
    <property type="component" value="Unassembled WGS sequence"/>
</dbReference>
<comment type="caution">
    <text evidence="1">The sequence shown here is derived from an EMBL/GenBank/DDBJ whole genome shotgun (WGS) entry which is preliminary data.</text>
</comment>
<keyword evidence="2" id="KW-1185">Reference proteome</keyword>
<dbReference type="EMBL" id="CAJJDN010000207">
    <property type="protein sequence ID" value="CAD8129113.1"/>
    <property type="molecule type" value="Genomic_DNA"/>
</dbReference>
<sequence length="50" mass="6200">MYKKVFKSEQRDKFLFLALTLETIVFKFKKNNFQFKTLQQLNIEILNNIW</sequence>
<protein>
    <submittedName>
        <fullName evidence="1">Uncharacterized protein</fullName>
    </submittedName>
</protein>